<dbReference type="STRING" id="1178516.AWR27_02070"/>
<proteinExistence type="predicted"/>
<organism evidence="1 2">
    <name type="scientific">Spirosoma montaniterrae</name>
    <dbReference type="NCBI Taxonomy" id="1178516"/>
    <lineage>
        <taxon>Bacteria</taxon>
        <taxon>Pseudomonadati</taxon>
        <taxon>Bacteroidota</taxon>
        <taxon>Cytophagia</taxon>
        <taxon>Cytophagales</taxon>
        <taxon>Cytophagaceae</taxon>
        <taxon>Spirosoma</taxon>
    </lineage>
</organism>
<sequence>MRSFYRFIGFVFLLLLIGLGESCRSDEATPAPDDTAYFPLQVGDSWIYWVTQQTYSVSGNVVERTFQLQQKVIRSFSQNGQPFFIIEESIRNNDRADWQINAIRTVYKNPAEVVVQDNNVPKRRLLFPITTATSWNVNAYNASPDTLLRYEALNQPFRVGTRQFDQTVTVVGRNDSTLVDLNRYRQVYALNIGLVYQENESLAFCQTTPDCIGKGIIASGRRQRWSLLTSNRLP</sequence>
<name>A0A1P9WS74_9BACT</name>
<reference evidence="1 2" key="1">
    <citation type="submission" date="2016-01" db="EMBL/GenBank/DDBJ databases">
        <authorList>
            <person name="Oliw E.H."/>
        </authorList>
    </citation>
    <scope>NUCLEOTIDE SEQUENCE [LARGE SCALE GENOMIC DNA]</scope>
    <source>
        <strain evidence="1 2">DY10</strain>
    </source>
</reference>
<evidence type="ECO:0000313" key="1">
    <source>
        <dbReference type="EMBL" id="AQG78236.1"/>
    </source>
</evidence>
<dbReference type="RefSeq" id="WP_077129658.1">
    <property type="nucleotide sequence ID" value="NZ_CP014263.1"/>
</dbReference>
<dbReference type="OrthoDB" id="1467525at2"/>
<gene>
    <name evidence="1" type="ORF">AWR27_02070</name>
</gene>
<dbReference type="EMBL" id="CP014263">
    <property type="protein sequence ID" value="AQG78236.1"/>
    <property type="molecule type" value="Genomic_DNA"/>
</dbReference>
<accession>A0A1P9WS74</accession>
<keyword evidence="2" id="KW-1185">Reference proteome</keyword>
<protein>
    <submittedName>
        <fullName evidence="1">Uncharacterized protein</fullName>
    </submittedName>
</protein>
<dbReference type="KEGG" id="smon:AWR27_02070"/>
<dbReference type="AlphaFoldDB" id="A0A1P9WS74"/>
<dbReference type="Proteomes" id="UP000187941">
    <property type="component" value="Chromosome"/>
</dbReference>
<evidence type="ECO:0000313" key="2">
    <source>
        <dbReference type="Proteomes" id="UP000187941"/>
    </source>
</evidence>